<dbReference type="RefSeq" id="WP_337313626.1">
    <property type="nucleotide sequence ID" value="NZ_JAEKNS010000144.1"/>
</dbReference>
<sequence>MSRGSQPFATLAFTPTFLIDLTARTFSVADRRAFITALVLLETDDKHPSLRVHDLAGDFAGLWSASASASLRMTFLRTPAGGKIMLTCSRHYAK</sequence>
<evidence type="ECO:0000313" key="1">
    <source>
        <dbReference type="EMBL" id="MBJ7595998.1"/>
    </source>
</evidence>
<comment type="caution">
    <text evidence="1">The sequence shown here is derived from an EMBL/GenBank/DDBJ whole genome shotgun (WGS) entry which is preliminary data.</text>
</comment>
<dbReference type="AlphaFoldDB" id="A0A934N6K8"/>
<name>A0A934N6K8_9BACT</name>
<proteinExistence type="predicted"/>
<gene>
    <name evidence="1" type="ORF">JF886_14295</name>
</gene>
<evidence type="ECO:0000313" key="2">
    <source>
        <dbReference type="Proteomes" id="UP000606991"/>
    </source>
</evidence>
<dbReference type="InterPro" id="IPR035093">
    <property type="entry name" value="RelE/ParE_toxin_dom_sf"/>
</dbReference>
<dbReference type="EMBL" id="JAEKNS010000144">
    <property type="protein sequence ID" value="MBJ7595998.1"/>
    <property type="molecule type" value="Genomic_DNA"/>
</dbReference>
<reference evidence="1 2" key="1">
    <citation type="submission" date="2020-10" db="EMBL/GenBank/DDBJ databases">
        <title>Ca. Dormibacterota MAGs.</title>
        <authorList>
            <person name="Montgomery K."/>
        </authorList>
    </citation>
    <scope>NUCLEOTIDE SEQUENCE [LARGE SCALE GENOMIC DNA]</scope>
    <source>
        <strain evidence="1">SC8812_S17_18</strain>
    </source>
</reference>
<accession>A0A934N6K8</accession>
<organism evidence="1 2">
    <name type="scientific">Candidatus Aeolococcus gillhamiae</name>
    <dbReference type="NCBI Taxonomy" id="3127015"/>
    <lineage>
        <taxon>Bacteria</taxon>
        <taxon>Bacillati</taxon>
        <taxon>Candidatus Dormiibacterota</taxon>
        <taxon>Candidatus Dormibacteria</taxon>
        <taxon>Candidatus Aeolococcales</taxon>
        <taxon>Candidatus Aeolococcaceae</taxon>
        <taxon>Candidatus Aeolococcus</taxon>
    </lineage>
</organism>
<dbReference type="SUPFAM" id="SSF143011">
    <property type="entry name" value="RelE-like"/>
    <property type="match status" value="1"/>
</dbReference>
<protein>
    <submittedName>
        <fullName evidence="1">Uncharacterized protein</fullName>
    </submittedName>
</protein>
<dbReference type="Proteomes" id="UP000606991">
    <property type="component" value="Unassembled WGS sequence"/>
</dbReference>